<dbReference type="Proteomes" id="UP001497482">
    <property type="component" value="Chromosome 15"/>
</dbReference>
<feature type="transmembrane region" description="Helical" evidence="1">
    <location>
        <begin position="83"/>
        <end position="106"/>
    </location>
</feature>
<keyword evidence="1" id="KW-0472">Membrane</keyword>
<reference evidence="2 4" key="1">
    <citation type="submission" date="2024-04" db="EMBL/GenBank/DDBJ databases">
        <authorList>
            <person name="Waldvogel A.-M."/>
            <person name="Schoenle A."/>
        </authorList>
    </citation>
    <scope>NUCLEOTIDE SEQUENCE [LARGE SCALE GENOMIC DNA]</scope>
</reference>
<evidence type="ECO:0008006" key="5">
    <source>
        <dbReference type="Google" id="ProtNLM"/>
    </source>
</evidence>
<dbReference type="Proteomes" id="UP001497482">
    <property type="component" value="Chromosome 9"/>
</dbReference>
<protein>
    <recommendedName>
        <fullName evidence="5">NADH dehydrogenase subunit 6</fullName>
    </recommendedName>
</protein>
<evidence type="ECO:0000313" key="2">
    <source>
        <dbReference type="EMBL" id="CAL1581365.1"/>
    </source>
</evidence>
<dbReference type="EMBL" id="OZ035831">
    <property type="protein sequence ID" value="CAL1616889.1"/>
    <property type="molecule type" value="Genomic_DNA"/>
</dbReference>
<feature type="transmembrane region" description="Helical" evidence="1">
    <location>
        <begin position="56"/>
        <end position="77"/>
    </location>
</feature>
<evidence type="ECO:0000313" key="4">
    <source>
        <dbReference type="Proteomes" id="UP001497482"/>
    </source>
</evidence>
<accession>A0AAV2JXL2</accession>
<feature type="transmembrane region" description="Helical" evidence="1">
    <location>
        <begin position="113"/>
        <end position="132"/>
    </location>
</feature>
<keyword evidence="1" id="KW-0812">Transmembrane</keyword>
<keyword evidence="1" id="KW-1133">Transmembrane helix</keyword>
<name>A0AAV2JXL2_KNICA</name>
<gene>
    <name evidence="2" type="ORF">KC01_LOCUS12128</name>
    <name evidence="3" type="ORF">KC01_LOCUS42587</name>
</gene>
<keyword evidence="4" id="KW-1185">Reference proteome</keyword>
<evidence type="ECO:0000256" key="1">
    <source>
        <dbReference type="SAM" id="Phobius"/>
    </source>
</evidence>
<dbReference type="AlphaFoldDB" id="A0AAV2JXL2"/>
<organism evidence="2 4">
    <name type="scientific">Knipowitschia caucasica</name>
    <name type="common">Caucasian dwarf goby</name>
    <name type="synonym">Pomatoschistus caucasicus</name>
    <dbReference type="NCBI Taxonomy" id="637954"/>
    <lineage>
        <taxon>Eukaryota</taxon>
        <taxon>Metazoa</taxon>
        <taxon>Chordata</taxon>
        <taxon>Craniata</taxon>
        <taxon>Vertebrata</taxon>
        <taxon>Euteleostomi</taxon>
        <taxon>Actinopterygii</taxon>
        <taxon>Neopterygii</taxon>
        <taxon>Teleostei</taxon>
        <taxon>Neoteleostei</taxon>
        <taxon>Acanthomorphata</taxon>
        <taxon>Gobiaria</taxon>
        <taxon>Gobiiformes</taxon>
        <taxon>Gobioidei</taxon>
        <taxon>Gobiidae</taxon>
        <taxon>Gobiinae</taxon>
        <taxon>Knipowitschia</taxon>
    </lineage>
</organism>
<proteinExistence type="predicted"/>
<sequence length="142" mass="14707">MGCGEGGMEGGCVVGVVRYGKWDSGYMGVVRREGLGWWFWGVEVGMLLGGGMGWKLYLLVGYVVGVVYGVLLLIVGGWVLGGVYGWCGVGIVLWVCGYLGGCGWYVGGVWLELVYLGVLVVLVLMGGGLVGVESVGGGGCLV</sequence>
<dbReference type="EMBL" id="OZ035837">
    <property type="protein sequence ID" value="CAL1581365.1"/>
    <property type="molecule type" value="Genomic_DNA"/>
</dbReference>
<evidence type="ECO:0000313" key="3">
    <source>
        <dbReference type="EMBL" id="CAL1616889.1"/>
    </source>
</evidence>